<dbReference type="OMA" id="HANVIHI"/>
<dbReference type="OrthoDB" id="3183767at2759"/>
<feature type="non-terminal residue" evidence="1">
    <location>
        <position position="194"/>
    </location>
</feature>
<feature type="non-terminal residue" evidence="1">
    <location>
        <position position="1"/>
    </location>
</feature>
<dbReference type="AlphaFoldDB" id="J0LB05"/>
<dbReference type="KEGG" id="adl:AURDEDRAFT_36903"/>
<sequence length="194" mass="22760">LQHFDYLLRCHILARLLNEKDVTKRYPEWRTDEIKIMGGRIFSHARLRVNYTSYDMRRAQDCINCKTHKSNVMLLADEDGEDSTSAFWYARVVGIYHARIFHPLLTPKGPRRVEFLWVRWLGADPEWQSGWASRRLDRLGYVPASDGDAFGFLNPALVLRACHLIPGFAHERTMELLAPSDHSDSKEGDWRYYY</sequence>
<organism evidence="1 2">
    <name type="scientific">Auricularia subglabra (strain TFB-10046 / SS5)</name>
    <name type="common">White-rot fungus</name>
    <name type="synonym">Auricularia delicata (strain TFB10046)</name>
    <dbReference type="NCBI Taxonomy" id="717982"/>
    <lineage>
        <taxon>Eukaryota</taxon>
        <taxon>Fungi</taxon>
        <taxon>Dikarya</taxon>
        <taxon>Basidiomycota</taxon>
        <taxon>Agaricomycotina</taxon>
        <taxon>Agaricomycetes</taxon>
        <taxon>Auriculariales</taxon>
        <taxon>Auriculariaceae</taxon>
        <taxon>Auricularia</taxon>
    </lineage>
</organism>
<gene>
    <name evidence="1" type="ORF">AURDEDRAFT_36903</name>
</gene>
<dbReference type="Proteomes" id="UP000006514">
    <property type="component" value="Unassembled WGS sequence"/>
</dbReference>
<keyword evidence="2" id="KW-1185">Reference proteome</keyword>
<name>J0LB05_AURST</name>
<accession>J0LB05</accession>
<dbReference type="InParanoid" id="J0LB05"/>
<evidence type="ECO:0000313" key="1">
    <source>
        <dbReference type="EMBL" id="EJD33608.1"/>
    </source>
</evidence>
<reference evidence="2" key="1">
    <citation type="journal article" date="2012" name="Science">
        <title>The Paleozoic origin of enzymatic lignin decomposition reconstructed from 31 fungal genomes.</title>
        <authorList>
            <person name="Floudas D."/>
            <person name="Binder M."/>
            <person name="Riley R."/>
            <person name="Barry K."/>
            <person name="Blanchette R.A."/>
            <person name="Henrissat B."/>
            <person name="Martinez A.T."/>
            <person name="Otillar R."/>
            <person name="Spatafora J.W."/>
            <person name="Yadav J.S."/>
            <person name="Aerts A."/>
            <person name="Benoit I."/>
            <person name="Boyd A."/>
            <person name="Carlson A."/>
            <person name="Copeland A."/>
            <person name="Coutinho P.M."/>
            <person name="de Vries R.P."/>
            <person name="Ferreira P."/>
            <person name="Findley K."/>
            <person name="Foster B."/>
            <person name="Gaskell J."/>
            <person name="Glotzer D."/>
            <person name="Gorecki P."/>
            <person name="Heitman J."/>
            <person name="Hesse C."/>
            <person name="Hori C."/>
            <person name="Igarashi K."/>
            <person name="Jurgens J.A."/>
            <person name="Kallen N."/>
            <person name="Kersten P."/>
            <person name="Kohler A."/>
            <person name="Kuees U."/>
            <person name="Kumar T.K.A."/>
            <person name="Kuo A."/>
            <person name="LaButti K."/>
            <person name="Larrondo L.F."/>
            <person name="Lindquist E."/>
            <person name="Ling A."/>
            <person name="Lombard V."/>
            <person name="Lucas S."/>
            <person name="Lundell T."/>
            <person name="Martin R."/>
            <person name="McLaughlin D.J."/>
            <person name="Morgenstern I."/>
            <person name="Morin E."/>
            <person name="Murat C."/>
            <person name="Nagy L.G."/>
            <person name="Nolan M."/>
            <person name="Ohm R.A."/>
            <person name="Patyshakuliyeva A."/>
            <person name="Rokas A."/>
            <person name="Ruiz-Duenas F.J."/>
            <person name="Sabat G."/>
            <person name="Salamov A."/>
            <person name="Samejima M."/>
            <person name="Schmutz J."/>
            <person name="Slot J.C."/>
            <person name="St John F."/>
            <person name="Stenlid J."/>
            <person name="Sun H."/>
            <person name="Sun S."/>
            <person name="Syed K."/>
            <person name="Tsang A."/>
            <person name="Wiebenga A."/>
            <person name="Young D."/>
            <person name="Pisabarro A."/>
            <person name="Eastwood D.C."/>
            <person name="Martin F."/>
            <person name="Cullen D."/>
            <person name="Grigoriev I.V."/>
            <person name="Hibbett D.S."/>
        </authorList>
    </citation>
    <scope>NUCLEOTIDE SEQUENCE [LARGE SCALE GENOMIC DNA]</scope>
    <source>
        <strain evidence="2">TFB10046</strain>
    </source>
</reference>
<evidence type="ECO:0000313" key="2">
    <source>
        <dbReference type="Proteomes" id="UP000006514"/>
    </source>
</evidence>
<dbReference type="eggNOG" id="ENOG502SKHB">
    <property type="taxonomic scope" value="Eukaryota"/>
</dbReference>
<proteinExistence type="predicted"/>
<dbReference type="EMBL" id="JH688155">
    <property type="protein sequence ID" value="EJD33608.1"/>
    <property type="molecule type" value="Genomic_DNA"/>
</dbReference>
<protein>
    <submittedName>
        <fullName evidence="1">Uncharacterized protein</fullName>
    </submittedName>
</protein>